<dbReference type="EMBL" id="SOAU01000001">
    <property type="protein sequence ID" value="TDT17290.1"/>
    <property type="molecule type" value="Genomic_DNA"/>
</dbReference>
<sequence>MSPTEQPVSVLVVVPGPAAVRPADALVRAVETAHPSWQVLRVWAGDPDLAPATVEWCDAGPTEFEAAALPADGRVLAAACDAVGRLHVGPVVVLTGGAVAVDGSLGALVAPAGEIVVVPRLLEPPPLDDLGPSTSRLADDGRCSTAALGFGAGTGDTAAWLRETLTRPESVSAGAALETTAALFPSSWCDDPAIGASAWRWGADSPSLLEAPTFDPQRPWLLDPSLDAPPRVSLSDPARRRVVDALASQLGGADAVLRLPGGLTADETVRETLRRFGQPTLRPWTEPVPTRSVLDEHFWDVLHDLEPDLRAAFPDPNGADAGRWAAWTRQAVSDRRVPLLIEPLQSAERNGPRRTADRTDGVNLVGYFRRQSGVGEVARRVAAVLDRAGVPHTTVGYDDGDGPGVADAPECDDRLEYANSIVFVNGDQFDRFRRSMPDVFGPGRRIVGVWFWEIDTVDPDWVGHTHVDEIWSATTFMARTFAALRGPEVVHVALPMADPTPSIRSRAEFAPLASAGDRFVFGVVFDHLSVTHRKNPSAAIRAFRDAFAPDEGPLLVVKSINGRRCWEEHERLLAEVGDRPDIIVWDEHLPHADHMALIGSFDALVSLHRSEGLGLHLAEAMALGVPVIATRYSGNVDLMDDESSILIDAEIVPIGPNGGWAYPATASWAEPDHHQAVDALRRLANDPAGAVELGERGRRHHAELARTTMSEAAFVDVIRHRLGLTGSPTTDH</sequence>
<name>A0A4R7I260_9ACTN</name>
<keyword evidence="3" id="KW-1185">Reference proteome</keyword>
<dbReference type="Pfam" id="PF00534">
    <property type="entry name" value="Glycos_transf_1"/>
    <property type="match status" value="1"/>
</dbReference>
<keyword evidence="2" id="KW-0808">Transferase</keyword>
<evidence type="ECO:0000313" key="3">
    <source>
        <dbReference type="Proteomes" id="UP000294558"/>
    </source>
</evidence>
<dbReference type="InterPro" id="IPR001296">
    <property type="entry name" value="Glyco_trans_1"/>
</dbReference>
<dbReference type="RefSeq" id="WP_133869587.1">
    <property type="nucleotide sequence ID" value="NZ_SOAU01000001.1"/>
</dbReference>
<evidence type="ECO:0000259" key="1">
    <source>
        <dbReference type="Pfam" id="PF00534"/>
    </source>
</evidence>
<evidence type="ECO:0000313" key="2">
    <source>
        <dbReference type="EMBL" id="TDT17290.1"/>
    </source>
</evidence>
<reference evidence="2 3" key="1">
    <citation type="submission" date="2019-03" db="EMBL/GenBank/DDBJ databases">
        <title>Sequencing the genomes of 1000 actinobacteria strains.</title>
        <authorList>
            <person name="Klenk H.-P."/>
        </authorList>
    </citation>
    <scope>NUCLEOTIDE SEQUENCE [LARGE SCALE GENOMIC DNA]</scope>
    <source>
        <strain evidence="2 3">DSM 18936</strain>
    </source>
</reference>
<dbReference type="Proteomes" id="UP000294558">
    <property type="component" value="Unassembled WGS sequence"/>
</dbReference>
<protein>
    <submittedName>
        <fullName evidence="2">Glycosyl transferase family 1</fullName>
    </submittedName>
</protein>
<feature type="domain" description="Glycosyl transferase family 1" evidence="1">
    <location>
        <begin position="531"/>
        <end position="643"/>
    </location>
</feature>
<gene>
    <name evidence="2" type="ORF">BDK89_2898</name>
</gene>
<dbReference type="GO" id="GO:0016757">
    <property type="term" value="F:glycosyltransferase activity"/>
    <property type="evidence" value="ECO:0007669"/>
    <property type="project" value="InterPro"/>
</dbReference>
<dbReference type="PANTHER" id="PTHR46656:SF3">
    <property type="entry name" value="PUTATIVE-RELATED"/>
    <property type="match status" value="1"/>
</dbReference>
<comment type="caution">
    <text evidence="2">The sequence shown here is derived from an EMBL/GenBank/DDBJ whole genome shotgun (WGS) entry which is preliminary data.</text>
</comment>
<dbReference type="AlphaFoldDB" id="A0A4R7I260"/>
<proteinExistence type="predicted"/>
<organism evidence="2 3">
    <name type="scientific">Ilumatobacter fluminis</name>
    <dbReference type="NCBI Taxonomy" id="467091"/>
    <lineage>
        <taxon>Bacteria</taxon>
        <taxon>Bacillati</taxon>
        <taxon>Actinomycetota</taxon>
        <taxon>Acidimicrobiia</taxon>
        <taxon>Acidimicrobiales</taxon>
        <taxon>Ilumatobacteraceae</taxon>
        <taxon>Ilumatobacter</taxon>
    </lineage>
</organism>
<accession>A0A4R7I260</accession>
<dbReference type="Gene3D" id="3.40.50.2000">
    <property type="entry name" value="Glycogen Phosphorylase B"/>
    <property type="match status" value="1"/>
</dbReference>
<dbReference type="SUPFAM" id="SSF53756">
    <property type="entry name" value="UDP-Glycosyltransferase/glycogen phosphorylase"/>
    <property type="match status" value="1"/>
</dbReference>
<dbReference type="OrthoDB" id="9765330at2"/>
<dbReference type="PANTHER" id="PTHR46656">
    <property type="entry name" value="PUTATIVE-RELATED"/>
    <property type="match status" value="1"/>
</dbReference>